<gene>
    <name evidence="2" type="ORF">AFERRI_21033</name>
    <name evidence="1" type="ORF">AFERRI_560022</name>
</gene>
<evidence type="ECO:0000313" key="3">
    <source>
        <dbReference type="Proteomes" id="UP000193925"/>
    </source>
</evidence>
<dbReference type="EMBL" id="LT841305">
    <property type="protein sequence ID" value="SMH66244.1"/>
    <property type="molecule type" value="Genomic_DNA"/>
</dbReference>
<reference evidence="1" key="1">
    <citation type="submission" date="2014-03" db="EMBL/GenBank/DDBJ databases">
        <authorList>
            <person name="Genoscope - CEA"/>
        </authorList>
    </citation>
    <scope>NUCLEOTIDE SEQUENCE [LARGE SCALE GENOMIC DNA]</scope>
    <source>
        <strain evidence="1">CF27</strain>
    </source>
</reference>
<organism evidence="1">
    <name type="scientific">Acidithiobacillus ferrivorans</name>
    <dbReference type="NCBI Taxonomy" id="160808"/>
    <lineage>
        <taxon>Bacteria</taxon>
        <taxon>Pseudomonadati</taxon>
        <taxon>Pseudomonadota</taxon>
        <taxon>Acidithiobacillia</taxon>
        <taxon>Acidithiobacillales</taxon>
        <taxon>Acidithiobacillaceae</taxon>
        <taxon>Acidithiobacillus</taxon>
    </lineage>
</organism>
<dbReference type="AlphaFoldDB" id="A0A060UXR4"/>
<reference evidence="2 3" key="3">
    <citation type="submission" date="2017-03" db="EMBL/GenBank/DDBJ databases">
        <authorList>
            <person name="Regsiter A."/>
            <person name="William W."/>
        </authorList>
    </citation>
    <scope>NUCLEOTIDE SEQUENCE [LARGE SCALE GENOMIC DNA]</scope>
    <source>
        <strain evidence="2">PRJEB5721</strain>
    </source>
</reference>
<accession>A0A060UXR4</accession>
<proteinExistence type="predicted"/>
<protein>
    <submittedName>
        <fullName evidence="1">Uncharacterized protein</fullName>
    </submittedName>
</protein>
<evidence type="ECO:0000313" key="1">
    <source>
        <dbReference type="EMBL" id="CDQ11473.1"/>
    </source>
</evidence>
<reference evidence="1" key="2">
    <citation type="submission" date="2014-07" db="EMBL/GenBank/DDBJ databases">
        <title>Initial genome analysis of the psychrotolerant acidophile Acidithiobacillus ferrivorans CF27: insights into iron and sulfur oxidation pathways and into biofilm formation.</title>
        <authorList>
            <person name="Talla E."/>
            <person name="Hedrich S."/>
            <person name="Mangenot S."/>
            <person name="Ji B."/>
            <person name="Johnson D.B."/>
            <person name="Barbe V."/>
            <person name="Bonnefoy V."/>
        </authorList>
    </citation>
    <scope>NUCLEOTIDE SEQUENCE [LARGE SCALE GENOMIC DNA]</scope>
    <source>
        <strain evidence="1">CF27</strain>
    </source>
</reference>
<sequence>MQRYLDATREYHSTEITKWN</sequence>
<keyword evidence="3" id="KW-1185">Reference proteome</keyword>
<evidence type="ECO:0000313" key="2">
    <source>
        <dbReference type="EMBL" id="SMH66244.1"/>
    </source>
</evidence>
<dbReference type="Proteomes" id="UP000193925">
    <property type="component" value="Chromosome AFERRI"/>
</dbReference>
<name>A0A060UXR4_9PROT</name>
<dbReference type="EMBL" id="CCCS020000052">
    <property type="protein sequence ID" value="CDQ11473.1"/>
    <property type="molecule type" value="Genomic_DNA"/>
</dbReference>